<evidence type="ECO:0000259" key="8">
    <source>
        <dbReference type="PROSITE" id="PS50893"/>
    </source>
</evidence>
<evidence type="ECO:0000256" key="1">
    <source>
        <dbReference type="ARBA" id="ARBA00004651"/>
    </source>
</evidence>
<name>A0AA42UN68_9PSED</name>
<comment type="subcellular location">
    <subcellularLocation>
        <location evidence="1">Cell membrane</location>
        <topology evidence="1">Multi-pass membrane protein</topology>
    </subcellularLocation>
</comment>
<feature type="domain" description="ABC transmembrane type-1" evidence="9">
    <location>
        <begin position="36"/>
        <end position="311"/>
    </location>
</feature>
<evidence type="ECO:0000313" key="11">
    <source>
        <dbReference type="Proteomes" id="UP001160882"/>
    </source>
</evidence>
<keyword evidence="6 7" id="KW-0472">Membrane</keyword>
<dbReference type="PANTHER" id="PTHR24221">
    <property type="entry name" value="ATP-BINDING CASSETTE SUB-FAMILY B"/>
    <property type="match status" value="1"/>
</dbReference>
<dbReference type="PROSITE" id="PS50929">
    <property type="entry name" value="ABC_TM1F"/>
    <property type="match status" value="1"/>
</dbReference>
<proteinExistence type="predicted"/>
<feature type="transmembrane region" description="Helical" evidence="7">
    <location>
        <begin position="288"/>
        <end position="309"/>
    </location>
</feature>
<dbReference type="SUPFAM" id="SSF90123">
    <property type="entry name" value="ABC transporter transmembrane region"/>
    <property type="match status" value="1"/>
</dbReference>
<reference evidence="10" key="1">
    <citation type="submission" date="2022-09" db="EMBL/GenBank/DDBJ databases">
        <title>Intensive care unit water sources are persistently colonized with multi-drug resistant bacteria and are the site of extensive horizontal gene transfer of antibiotic resistance genes.</title>
        <authorList>
            <person name="Diorio-Toth L."/>
        </authorList>
    </citation>
    <scope>NUCLEOTIDE SEQUENCE</scope>
    <source>
        <strain evidence="10">GD03782</strain>
    </source>
</reference>
<dbReference type="RefSeq" id="WP_280080298.1">
    <property type="nucleotide sequence ID" value="NZ_JAOCGG010000003.1"/>
</dbReference>
<dbReference type="Gene3D" id="3.40.50.300">
    <property type="entry name" value="P-loop containing nucleotide triphosphate hydrolases"/>
    <property type="match status" value="1"/>
</dbReference>
<feature type="domain" description="ABC transporter" evidence="8">
    <location>
        <begin position="344"/>
        <end position="571"/>
    </location>
</feature>
<dbReference type="InterPro" id="IPR011527">
    <property type="entry name" value="ABC1_TM_dom"/>
</dbReference>
<keyword evidence="2 7" id="KW-0812">Transmembrane</keyword>
<dbReference type="PROSITE" id="PS00018">
    <property type="entry name" value="EF_HAND_1"/>
    <property type="match status" value="1"/>
</dbReference>
<evidence type="ECO:0000256" key="4">
    <source>
        <dbReference type="ARBA" id="ARBA00022840"/>
    </source>
</evidence>
<keyword evidence="5 7" id="KW-1133">Transmembrane helix</keyword>
<evidence type="ECO:0000256" key="2">
    <source>
        <dbReference type="ARBA" id="ARBA00022692"/>
    </source>
</evidence>
<keyword evidence="4 10" id="KW-0067">ATP-binding</keyword>
<dbReference type="GO" id="GO:0140359">
    <property type="term" value="F:ABC-type transporter activity"/>
    <property type="evidence" value="ECO:0007669"/>
    <property type="project" value="InterPro"/>
</dbReference>
<dbReference type="Pfam" id="PF00005">
    <property type="entry name" value="ABC_tran"/>
    <property type="match status" value="1"/>
</dbReference>
<dbReference type="SMART" id="SM00382">
    <property type="entry name" value="AAA"/>
    <property type="match status" value="1"/>
</dbReference>
<protein>
    <submittedName>
        <fullName evidence="10">ABC transporter ATP-binding protein/permease</fullName>
    </submittedName>
</protein>
<dbReference type="PANTHER" id="PTHR24221:SF654">
    <property type="entry name" value="ATP-BINDING CASSETTE SUB-FAMILY B MEMBER 6"/>
    <property type="match status" value="1"/>
</dbReference>
<feature type="transmembrane region" description="Helical" evidence="7">
    <location>
        <begin position="167"/>
        <end position="190"/>
    </location>
</feature>
<dbReference type="SUPFAM" id="SSF52540">
    <property type="entry name" value="P-loop containing nucleoside triphosphate hydrolases"/>
    <property type="match status" value="1"/>
</dbReference>
<organism evidence="10 11">
    <name type="scientific">Pseudomonas mosselii</name>
    <dbReference type="NCBI Taxonomy" id="78327"/>
    <lineage>
        <taxon>Bacteria</taxon>
        <taxon>Pseudomonadati</taxon>
        <taxon>Pseudomonadota</taxon>
        <taxon>Gammaproteobacteria</taxon>
        <taxon>Pseudomonadales</taxon>
        <taxon>Pseudomonadaceae</taxon>
        <taxon>Pseudomonas</taxon>
    </lineage>
</organism>
<evidence type="ECO:0000256" key="7">
    <source>
        <dbReference type="SAM" id="Phobius"/>
    </source>
</evidence>
<feature type="transmembrane region" description="Helical" evidence="7">
    <location>
        <begin position="257"/>
        <end position="276"/>
    </location>
</feature>
<dbReference type="PROSITE" id="PS50893">
    <property type="entry name" value="ABC_TRANSPORTER_2"/>
    <property type="match status" value="1"/>
</dbReference>
<dbReference type="InterPro" id="IPR027417">
    <property type="entry name" value="P-loop_NTPase"/>
</dbReference>
<feature type="transmembrane region" description="Helical" evidence="7">
    <location>
        <begin position="137"/>
        <end position="161"/>
    </location>
</feature>
<feature type="transmembrane region" description="Helical" evidence="7">
    <location>
        <begin position="69"/>
        <end position="94"/>
    </location>
</feature>
<dbReference type="AlphaFoldDB" id="A0AA42UN68"/>
<dbReference type="InterPro" id="IPR018247">
    <property type="entry name" value="EF_Hand_1_Ca_BS"/>
</dbReference>
<dbReference type="GO" id="GO:0005886">
    <property type="term" value="C:plasma membrane"/>
    <property type="evidence" value="ECO:0007669"/>
    <property type="project" value="UniProtKB-SubCell"/>
</dbReference>
<evidence type="ECO:0000256" key="6">
    <source>
        <dbReference type="ARBA" id="ARBA00023136"/>
    </source>
</evidence>
<dbReference type="InterPro" id="IPR039421">
    <property type="entry name" value="Type_1_exporter"/>
</dbReference>
<feature type="transmembrane region" description="Helical" evidence="7">
    <location>
        <begin position="26"/>
        <end position="49"/>
    </location>
</feature>
<dbReference type="Proteomes" id="UP001160882">
    <property type="component" value="Unassembled WGS sequence"/>
</dbReference>
<accession>A0AA42UN68</accession>
<dbReference type="InterPro" id="IPR003593">
    <property type="entry name" value="AAA+_ATPase"/>
</dbReference>
<dbReference type="InterPro" id="IPR017871">
    <property type="entry name" value="ABC_transporter-like_CS"/>
</dbReference>
<keyword evidence="3" id="KW-0547">Nucleotide-binding</keyword>
<evidence type="ECO:0000259" key="9">
    <source>
        <dbReference type="PROSITE" id="PS50929"/>
    </source>
</evidence>
<dbReference type="PROSITE" id="PS00211">
    <property type="entry name" value="ABC_TRANSPORTER_1"/>
    <property type="match status" value="1"/>
</dbReference>
<dbReference type="GO" id="GO:0005524">
    <property type="term" value="F:ATP binding"/>
    <property type="evidence" value="ECO:0007669"/>
    <property type="project" value="UniProtKB-KW"/>
</dbReference>
<dbReference type="Gene3D" id="1.20.1560.10">
    <property type="entry name" value="ABC transporter type 1, transmembrane domain"/>
    <property type="match status" value="1"/>
</dbReference>
<dbReference type="CDD" id="cd03228">
    <property type="entry name" value="ABCC_MRP_Like"/>
    <property type="match status" value="1"/>
</dbReference>
<evidence type="ECO:0000256" key="3">
    <source>
        <dbReference type="ARBA" id="ARBA00022741"/>
    </source>
</evidence>
<gene>
    <name evidence="10" type="ORF">N5I14_02865</name>
</gene>
<dbReference type="InterPro" id="IPR003439">
    <property type="entry name" value="ABC_transporter-like_ATP-bd"/>
</dbReference>
<dbReference type="GO" id="GO:0016887">
    <property type="term" value="F:ATP hydrolysis activity"/>
    <property type="evidence" value="ECO:0007669"/>
    <property type="project" value="InterPro"/>
</dbReference>
<sequence length="581" mass="63229">MSKGEFTGTLKVCADILWSSGFYLRVFFLLSVVLDVLVVAFSVAAPSILKHLIDSYNGGASGSGLSILGVGYGLTWLAAEILLRIKAVVGVIFIEEVKKQASSRFCLNTIFEEKETPDLTPGVFSTKLTQINSAVPIFLDGLVGQVFPLVVRLLFSVSVLFQFVPQIYSIALIVTVGSFAGVSLMTFNVIGDKQRVANKASQLTVGLILDVFKNREVIIAHANEANEISRMNDSLSRSKGAIVSTVNAQQVISAAQIAILGVGLTAITALSAYDLANKSITLGDFVQINAYLLQFVIPVSYFGMVISGIKRAVVTLGENCQFLRKSSTDFESTSSFRSDSSPQIDFSGVTIRDLAGECILQDVSFSIEAGRSLAIVGPSGAGKTTLLKVLVGLHKPDDGEIRYGDDVLSSTNIRKWREMIGYVPQDDSLFDRDVSQNVLPSSCCEDDVEFYLKVVGLDLNDRKDSVFTSAQLLSGGERQRVSLARALARKAKVIIFDEPTSSLDVDSKKIIAQVLFDMLDASATRIIATHDLREAMKADDIIVLEGGRVSARGSHSNLMKRAGWYQRQWFQLHQVIHSDEH</sequence>
<dbReference type="EMBL" id="JAOCGG010000003">
    <property type="protein sequence ID" value="MDH1629186.1"/>
    <property type="molecule type" value="Genomic_DNA"/>
</dbReference>
<dbReference type="InterPro" id="IPR036640">
    <property type="entry name" value="ABC1_TM_sf"/>
</dbReference>
<evidence type="ECO:0000313" key="10">
    <source>
        <dbReference type="EMBL" id="MDH1629186.1"/>
    </source>
</evidence>
<comment type="caution">
    <text evidence="10">The sequence shown here is derived from an EMBL/GenBank/DDBJ whole genome shotgun (WGS) entry which is preliminary data.</text>
</comment>
<evidence type="ECO:0000256" key="5">
    <source>
        <dbReference type="ARBA" id="ARBA00022989"/>
    </source>
</evidence>